<feature type="transmembrane region" description="Helical" evidence="5">
    <location>
        <begin position="261"/>
        <end position="285"/>
    </location>
</feature>
<feature type="transmembrane region" description="Helical" evidence="5">
    <location>
        <begin position="99"/>
        <end position="124"/>
    </location>
</feature>
<evidence type="ECO:0000256" key="5">
    <source>
        <dbReference type="SAM" id="Phobius"/>
    </source>
</evidence>
<dbReference type="Pfam" id="PF00335">
    <property type="entry name" value="Tetraspanin"/>
    <property type="match status" value="1"/>
</dbReference>
<accession>A0A8S3ST89</accession>
<gene>
    <name evidence="6" type="ORF">MEDL_36032</name>
</gene>
<keyword evidence="3 5" id="KW-1133">Transmembrane helix</keyword>
<keyword evidence="4 5" id="KW-0472">Membrane</keyword>
<keyword evidence="7" id="KW-1185">Reference proteome</keyword>
<name>A0A8S3ST89_MYTED</name>
<sequence>MAKTRRGRLTISANIVLTASVITRTLSLGFIIMAIYIKVGDDILDADVINIADLQDVAGMPLGTTMKSIVFSLNGIFALELLTGIFGIWGVIGQKKSMLIITVLMSSLMIIIYSIYLVILSILYHEKSCFRETLFNYIQAYSAGSHYISSTYFYNTFPNFLSKLGCEGRGQSGIYYCYDIYNEQLTSYLKTYLGLIVTCCVVQAITIVAVEYTYRKLEFKEKKSSITNNKYYLLLTIQHGIFRNVFNFAKDNWKRSKAVFISVILKIISLIVGAGLLGLGLILIGDEFIHDSSLKYIFSQIQFYNYYFYDILVGLAASSVVIGILTIVIAIFGLVGSWKKSSSVLIMSSVLSIILHVPRIVTVILFVVFVEKINDSMRVQLNLQQQGYFYNNFQSEITRKWNDMILQLKCCGVYSSSDTLSRSNGYADIFCCKNAHESRTDSGWHYYYHYHYYSYYYYYYNHLDFFGGCGGYKTDTCSEKIILKTRQFCGWFLAIVLLQILLEIVGFIFTNKEYSQIRSSDTLDNGIPKDSHNVCNIGTLGLAINVRYDSVFGNSDIEALLSKFRIADHTFTRALNLFSIAVSVGLWSMIIVAKLVEIGLWGKFIASADKELEDLLNTELSNNTYTYQNSQGSGYFNETSLSWNTLFIKAECCGVGSNITNSFTASYWYRYRRDSTSQRIPVQCCKSQTEVHPYAHQYDTDCTHNLLNGYYHSQGCDIVLVDRLDSYSLLFFVFMGINVLAEVGLQFILVL</sequence>
<protein>
    <recommendedName>
        <fullName evidence="8">Tetraspanin</fullName>
    </recommendedName>
</protein>
<keyword evidence="2 5" id="KW-0812">Transmembrane</keyword>
<evidence type="ECO:0008006" key="8">
    <source>
        <dbReference type="Google" id="ProtNLM"/>
    </source>
</evidence>
<feature type="transmembrane region" description="Helical" evidence="5">
    <location>
        <begin position="729"/>
        <end position="749"/>
    </location>
</feature>
<comment type="caution">
    <text evidence="6">The sequence shown here is derived from an EMBL/GenBank/DDBJ whole genome shotgun (WGS) entry which is preliminary data.</text>
</comment>
<organism evidence="6 7">
    <name type="scientific">Mytilus edulis</name>
    <name type="common">Blue mussel</name>
    <dbReference type="NCBI Taxonomy" id="6550"/>
    <lineage>
        <taxon>Eukaryota</taxon>
        <taxon>Metazoa</taxon>
        <taxon>Spiralia</taxon>
        <taxon>Lophotrochozoa</taxon>
        <taxon>Mollusca</taxon>
        <taxon>Bivalvia</taxon>
        <taxon>Autobranchia</taxon>
        <taxon>Pteriomorphia</taxon>
        <taxon>Mytilida</taxon>
        <taxon>Mytiloidea</taxon>
        <taxon>Mytilidae</taxon>
        <taxon>Mytilinae</taxon>
        <taxon>Mytilus</taxon>
    </lineage>
</organism>
<evidence type="ECO:0000256" key="2">
    <source>
        <dbReference type="ARBA" id="ARBA00022692"/>
    </source>
</evidence>
<feature type="transmembrane region" description="Helical" evidence="5">
    <location>
        <begin position="231"/>
        <end position="249"/>
    </location>
</feature>
<feature type="transmembrane region" description="Helical" evidence="5">
    <location>
        <begin position="191"/>
        <end position="210"/>
    </location>
</feature>
<dbReference type="GO" id="GO:0005886">
    <property type="term" value="C:plasma membrane"/>
    <property type="evidence" value="ECO:0007669"/>
    <property type="project" value="TreeGrafter"/>
</dbReference>
<evidence type="ECO:0000256" key="1">
    <source>
        <dbReference type="ARBA" id="ARBA00004141"/>
    </source>
</evidence>
<dbReference type="EMBL" id="CAJPWZ010001766">
    <property type="protein sequence ID" value="CAG2222686.1"/>
    <property type="molecule type" value="Genomic_DNA"/>
</dbReference>
<dbReference type="OrthoDB" id="6151390at2759"/>
<dbReference type="PANTHER" id="PTHR19282">
    <property type="entry name" value="TETRASPANIN"/>
    <property type="match status" value="1"/>
</dbReference>
<feature type="transmembrane region" description="Helical" evidence="5">
    <location>
        <begin position="12"/>
        <end position="37"/>
    </location>
</feature>
<feature type="transmembrane region" description="Helical" evidence="5">
    <location>
        <begin position="344"/>
        <end position="370"/>
    </location>
</feature>
<feature type="transmembrane region" description="Helical" evidence="5">
    <location>
        <begin position="69"/>
        <end position="92"/>
    </location>
</feature>
<feature type="transmembrane region" description="Helical" evidence="5">
    <location>
        <begin position="306"/>
        <end position="332"/>
    </location>
</feature>
<evidence type="ECO:0000256" key="3">
    <source>
        <dbReference type="ARBA" id="ARBA00022989"/>
    </source>
</evidence>
<dbReference type="Proteomes" id="UP000683360">
    <property type="component" value="Unassembled WGS sequence"/>
</dbReference>
<evidence type="ECO:0000313" key="6">
    <source>
        <dbReference type="EMBL" id="CAG2222686.1"/>
    </source>
</evidence>
<dbReference type="AlphaFoldDB" id="A0A8S3ST89"/>
<comment type="subcellular location">
    <subcellularLocation>
        <location evidence="1">Membrane</location>
        <topology evidence="1">Multi-pass membrane protein</topology>
    </subcellularLocation>
</comment>
<feature type="transmembrane region" description="Helical" evidence="5">
    <location>
        <begin position="574"/>
        <end position="596"/>
    </location>
</feature>
<reference evidence="6" key="1">
    <citation type="submission" date="2021-03" db="EMBL/GenBank/DDBJ databases">
        <authorList>
            <person name="Bekaert M."/>
        </authorList>
    </citation>
    <scope>NUCLEOTIDE SEQUENCE</scope>
</reference>
<dbReference type="PANTHER" id="PTHR19282:SF544">
    <property type="entry name" value="TETRASPANIN"/>
    <property type="match status" value="1"/>
</dbReference>
<feature type="transmembrane region" description="Helical" evidence="5">
    <location>
        <begin position="488"/>
        <end position="509"/>
    </location>
</feature>
<evidence type="ECO:0000256" key="4">
    <source>
        <dbReference type="ARBA" id="ARBA00023136"/>
    </source>
</evidence>
<proteinExistence type="predicted"/>
<evidence type="ECO:0000313" key="7">
    <source>
        <dbReference type="Proteomes" id="UP000683360"/>
    </source>
</evidence>
<dbReference type="InterPro" id="IPR018499">
    <property type="entry name" value="Tetraspanin/Peripherin"/>
</dbReference>